<evidence type="ECO:0000313" key="4">
    <source>
        <dbReference type="EMBL" id="TPP60643.1"/>
    </source>
</evidence>
<gene>
    <name evidence="4" type="ORF">FGIG_02092</name>
</gene>
<feature type="domain" description="PCI" evidence="3">
    <location>
        <begin position="22"/>
        <end position="201"/>
    </location>
</feature>
<evidence type="ECO:0000313" key="5">
    <source>
        <dbReference type="Proteomes" id="UP000316759"/>
    </source>
</evidence>
<reference evidence="4 5" key="1">
    <citation type="submission" date="2019-04" db="EMBL/GenBank/DDBJ databases">
        <title>Annotation for the trematode Fasciola gigantica.</title>
        <authorList>
            <person name="Choi Y.-J."/>
        </authorList>
    </citation>
    <scope>NUCLEOTIDE SEQUENCE [LARGE SCALE GENOMIC DNA]</scope>
    <source>
        <strain evidence="4">Uganda_cow_1</strain>
    </source>
</reference>
<dbReference type="SMART" id="SM00753">
    <property type="entry name" value="PAM"/>
    <property type="match status" value="1"/>
</dbReference>
<proteinExistence type="inferred from homology"/>
<dbReference type="GO" id="GO:0042176">
    <property type="term" value="P:regulation of protein catabolic process"/>
    <property type="evidence" value="ECO:0007669"/>
    <property type="project" value="InterPro"/>
</dbReference>
<dbReference type="Pfam" id="PF25573">
    <property type="entry name" value="TPR_PSMD3_N"/>
    <property type="match status" value="1"/>
</dbReference>
<organism evidence="4 5">
    <name type="scientific">Fasciola gigantica</name>
    <name type="common">Giant liver fluke</name>
    <dbReference type="NCBI Taxonomy" id="46835"/>
    <lineage>
        <taxon>Eukaryota</taxon>
        <taxon>Metazoa</taxon>
        <taxon>Spiralia</taxon>
        <taxon>Lophotrochozoa</taxon>
        <taxon>Platyhelminthes</taxon>
        <taxon>Trematoda</taxon>
        <taxon>Digenea</taxon>
        <taxon>Plagiorchiida</taxon>
        <taxon>Echinostomata</taxon>
        <taxon>Echinostomatoidea</taxon>
        <taxon>Fasciolidae</taxon>
        <taxon>Fasciola</taxon>
    </lineage>
</organism>
<dbReference type="AlphaFoldDB" id="A0A504YHK3"/>
<comment type="similarity">
    <text evidence="1">Belongs to the proteasome subunit S3 family.</text>
</comment>
<keyword evidence="5" id="KW-1185">Reference proteome</keyword>
<dbReference type="InterPro" id="IPR057985">
    <property type="entry name" value="TPR_PSMD3_N"/>
</dbReference>
<dbReference type="Proteomes" id="UP000316759">
    <property type="component" value="Unassembled WGS sequence"/>
</dbReference>
<evidence type="ECO:0000256" key="2">
    <source>
        <dbReference type="ARBA" id="ARBA00022942"/>
    </source>
</evidence>
<dbReference type="GO" id="GO:0008541">
    <property type="term" value="C:proteasome regulatory particle, lid subcomplex"/>
    <property type="evidence" value="ECO:0007669"/>
    <property type="project" value="TreeGrafter"/>
</dbReference>
<name>A0A504YHK3_FASGI</name>
<dbReference type="Gene3D" id="1.25.40.570">
    <property type="match status" value="1"/>
</dbReference>
<dbReference type="InterPro" id="IPR050756">
    <property type="entry name" value="CSN3"/>
</dbReference>
<protein>
    <submittedName>
        <fullName evidence="4">26S proteasome non-ATPase regulatory subunit 3</fullName>
    </submittedName>
</protein>
<dbReference type="GO" id="GO:0006511">
    <property type="term" value="P:ubiquitin-dependent protein catabolic process"/>
    <property type="evidence" value="ECO:0007669"/>
    <property type="project" value="TreeGrafter"/>
</dbReference>
<dbReference type="EMBL" id="SUNJ01009159">
    <property type="protein sequence ID" value="TPP60643.1"/>
    <property type="molecule type" value="Genomic_DNA"/>
</dbReference>
<dbReference type="GO" id="GO:0030234">
    <property type="term" value="F:enzyme regulator activity"/>
    <property type="evidence" value="ECO:0007669"/>
    <property type="project" value="InterPro"/>
</dbReference>
<dbReference type="SUPFAM" id="SSF46785">
    <property type="entry name" value="Winged helix' DNA-binding domain"/>
    <property type="match status" value="1"/>
</dbReference>
<keyword evidence="2 4" id="KW-0647">Proteasome</keyword>
<dbReference type="OrthoDB" id="1713558at2759"/>
<evidence type="ECO:0000259" key="3">
    <source>
        <dbReference type="PROSITE" id="PS50250"/>
    </source>
</evidence>
<accession>A0A504YHK3</accession>
<evidence type="ECO:0000256" key="1">
    <source>
        <dbReference type="ARBA" id="ARBA00007912"/>
    </source>
</evidence>
<dbReference type="InterPro" id="IPR013586">
    <property type="entry name" value="PSMD3_C"/>
</dbReference>
<dbReference type="Pfam" id="PF01399">
    <property type="entry name" value="PCI"/>
    <property type="match status" value="1"/>
</dbReference>
<dbReference type="PROSITE" id="PS50250">
    <property type="entry name" value="PCI"/>
    <property type="match status" value="1"/>
</dbReference>
<dbReference type="InterPro" id="IPR036390">
    <property type="entry name" value="WH_DNA-bd_sf"/>
</dbReference>
<sequence length="236" mass="26798">MERLNLTNRRSMVLIASRCYYYHSRSYELVGRLEELDYSAAQDLLVSAIRKAPQNAAIGFKQALHKLNTVAELLLGDQPDRSIFRQANFKVALGPYFQITQAIHAGDLGRFKEVLQVNGAQFSADKTYTLILRLRHNVIKTGVRRISLSYSGISLASIAENLQLDSTKDAEYIMAKAIRDGAIDAIINHEQGHVTTKETLDLYLTREPFDQFHQHTRFCLGVHNQAVKTMRYSPKQ</sequence>
<dbReference type="Pfam" id="PF08375">
    <property type="entry name" value="Rpn3_C"/>
    <property type="match status" value="1"/>
</dbReference>
<dbReference type="SMART" id="SM00088">
    <property type="entry name" value="PINT"/>
    <property type="match status" value="1"/>
</dbReference>
<dbReference type="PANTHER" id="PTHR10758">
    <property type="entry name" value="26S PROTEASOME NON-ATPASE REGULATORY SUBUNIT 3/COP9 SIGNALOSOME COMPLEX SUBUNIT 3"/>
    <property type="match status" value="1"/>
</dbReference>
<dbReference type="PANTHER" id="PTHR10758:SF2">
    <property type="entry name" value="26S PROTEASOME NON-ATPASE REGULATORY SUBUNIT 3"/>
    <property type="match status" value="1"/>
</dbReference>
<dbReference type="InterPro" id="IPR000717">
    <property type="entry name" value="PCI_dom"/>
</dbReference>
<comment type="caution">
    <text evidence="4">The sequence shown here is derived from an EMBL/GenBank/DDBJ whole genome shotgun (WGS) entry which is preliminary data.</text>
</comment>
<dbReference type="STRING" id="46835.A0A504YHK3"/>